<accession>A0ABR7XS48</accession>
<protein>
    <recommendedName>
        <fullName evidence="3">PIN domain-containing protein</fullName>
    </recommendedName>
</protein>
<dbReference type="EMBL" id="JACNYL010000002">
    <property type="protein sequence ID" value="MBD1421996.1"/>
    <property type="molecule type" value="Genomic_DNA"/>
</dbReference>
<organism evidence="1 2">
    <name type="scientific">Sphingobacterium chuzhouense</name>
    <dbReference type="NCBI Taxonomy" id="1742264"/>
    <lineage>
        <taxon>Bacteria</taxon>
        <taxon>Pseudomonadati</taxon>
        <taxon>Bacteroidota</taxon>
        <taxon>Sphingobacteriia</taxon>
        <taxon>Sphingobacteriales</taxon>
        <taxon>Sphingobacteriaceae</taxon>
        <taxon>Sphingobacterium</taxon>
    </lineage>
</organism>
<gene>
    <name evidence="1" type="ORF">H8B21_10485</name>
</gene>
<dbReference type="Gene3D" id="3.40.50.1010">
    <property type="entry name" value="5'-nuclease"/>
    <property type="match status" value="1"/>
</dbReference>
<evidence type="ECO:0008006" key="3">
    <source>
        <dbReference type="Google" id="ProtNLM"/>
    </source>
</evidence>
<dbReference type="Proteomes" id="UP000651112">
    <property type="component" value="Unassembled WGS sequence"/>
</dbReference>
<dbReference type="RefSeq" id="WP_190313695.1">
    <property type="nucleotide sequence ID" value="NZ_JACNYL010000002.1"/>
</dbReference>
<evidence type="ECO:0000313" key="1">
    <source>
        <dbReference type="EMBL" id="MBD1421996.1"/>
    </source>
</evidence>
<keyword evidence="2" id="KW-1185">Reference proteome</keyword>
<proteinExistence type="predicted"/>
<dbReference type="Pfam" id="PF11848">
    <property type="entry name" value="DUF3368"/>
    <property type="match status" value="1"/>
</dbReference>
<name>A0ABR7XS48_9SPHI</name>
<dbReference type="InterPro" id="IPR029060">
    <property type="entry name" value="PIN-like_dom_sf"/>
</dbReference>
<dbReference type="SUPFAM" id="SSF88723">
    <property type="entry name" value="PIN domain-like"/>
    <property type="match status" value="1"/>
</dbReference>
<evidence type="ECO:0000313" key="2">
    <source>
        <dbReference type="Proteomes" id="UP000651112"/>
    </source>
</evidence>
<reference evidence="1 2" key="1">
    <citation type="submission" date="2020-08" db="EMBL/GenBank/DDBJ databases">
        <title>Sphingobacterium sp. DN00404 isolated from aquaculture water.</title>
        <authorList>
            <person name="Zhang M."/>
        </authorList>
    </citation>
    <scope>NUCLEOTIDE SEQUENCE [LARGE SCALE GENOMIC DNA]</scope>
    <source>
        <strain evidence="1 2">KCTC 42746</strain>
    </source>
</reference>
<dbReference type="InterPro" id="IPR021799">
    <property type="entry name" value="PIN-like_prokaryotic"/>
</dbReference>
<comment type="caution">
    <text evidence="1">The sequence shown here is derived from an EMBL/GenBank/DDBJ whole genome shotgun (WGS) entry which is preliminary data.</text>
</comment>
<sequence length="172" mass="19662">MVKLKLVVTDACIFIDLYDLDLVGVFFDLDIEVHTTSAVMFELYHDQSQVLKAYQSVGRLTVHNLVESDFDEIYAASYSRALSEADKSVLHIAAKINACVLSSDKAVRNCAKNKDIDYHGMLWIFDRLVELKLLSRKQAASKLKQLVATNFIYQNNKRLMNEISKRLKAWNV</sequence>